<dbReference type="OrthoDB" id="542013at2759"/>
<dbReference type="InterPro" id="IPR002347">
    <property type="entry name" value="SDR_fam"/>
</dbReference>
<gene>
    <name evidence="2" type="ORF">M413DRAFT_442764</name>
</gene>
<dbReference type="Gene3D" id="3.40.50.720">
    <property type="entry name" value="NAD(P)-binding Rossmann-like Domain"/>
    <property type="match status" value="1"/>
</dbReference>
<dbReference type="Proteomes" id="UP000053424">
    <property type="component" value="Unassembled WGS sequence"/>
</dbReference>
<dbReference type="STRING" id="686832.A0A0C3CKZ6"/>
<dbReference type="SUPFAM" id="SSF51735">
    <property type="entry name" value="NAD(P)-binding Rossmann-fold domains"/>
    <property type="match status" value="1"/>
</dbReference>
<dbReference type="PANTHER" id="PTHR43157:SF31">
    <property type="entry name" value="PHOSPHATIDYLINOSITOL-GLYCAN BIOSYNTHESIS CLASS F PROTEIN"/>
    <property type="match status" value="1"/>
</dbReference>
<reference evidence="2 3" key="1">
    <citation type="submission" date="2014-04" db="EMBL/GenBank/DDBJ databases">
        <authorList>
            <consortium name="DOE Joint Genome Institute"/>
            <person name="Kuo A."/>
            <person name="Gay G."/>
            <person name="Dore J."/>
            <person name="Kohler A."/>
            <person name="Nagy L.G."/>
            <person name="Floudas D."/>
            <person name="Copeland A."/>
            <person name="Barry K.W."/>
            <person name="Cichocki N."/>
            <person name="Veneault-Fourrey C."/>
            <person name="LaButti K."/>
            <person name="Lindquist E.A."/>
            <person name="Lipzen A."/>
            <person name="Lundell T."/>
            <person name="Morin E."/>
            <person name="Murat C."/>
            <person name="Sun H."/>
            <person name="Tunlid A."/>
            <person name="Henrissat B."/>
            <person name="Grigoriev I.V."/>
            <person name="Hibbett D.S."/>
            <person name="Martin F."/>
            <person name="Nordberg H.P."/>
            <person name="Cantor M.N."/>
            <person name="Hua S.X."/>
        </authorList>
    </citation>
    <scope>NUCLEOTIDE SEQUENCE [LARGE SCALE GENOMIC DNA]</scope>
    <source>
        <strain evidence="3">h7</strain>
    </source>
</reference>
<dbReference type="EMBL" id="KN831773">
    <property type="protein sequence ID" value="KIM44799.1"/>
    <property type="molecule type" value="Genomic_DNA"/>
</dbReference>
<accession>A0A0C3CKZ6</accession>
<reference evidence="3" key="2">
    <citation type="submission" date="2015-01" db="EMBL/GenBank/DDBJ databases">
        <title>Evolutionary Origins and Diversification of the Mycorrhizal Mutualists.</title>
        <authorList>
            <consortium name="DOE Joint Genome Institute"/>
            <consortium name="Mycorrhizal Genomics Consortium"/>
            <person name="Kohler A."/>
            <person name="Kuo A."/>
            <person name="Nagy L.G."/>
            <person name="Floudas D."/>
            <person name="Copeland A."/>
            <person name="Barry K.W."/>
            <person name="Cichocki N."/>
            <person name="Veneault-Fourrey C."/>
            <person name="LaButti K."/>
            <person name="Lindquist E.A."/>
            <person name="Lipzen A."/>
            <person name="Lundell T."/>
            <person name="Morin E."/>
            <person name="Murat C."/>
            <person name="Riley R."/>
            <person name="Ohm R."/>
            <person name="Sun H."/>
            <person name="Tunlid A."/>
            <person name="Henrissat B."/>
            <person name="Grigoriev I.V."/>
            <person name="Hibbett D.S."/>
            <person name="Martin F."/>
        </authorList>
    </citation>
    <scope>NUCLEOTIDE SEQUENCE [LARGE SCALE GENOMIC DNA]</scope>
    <source>
        <strain evidence="3">h7</strain>
    </source>
</reference>
<dbReference type="InterPro" id="IPR036291">
    <property type="entry name" value="NAD(P)-bd_dom_sf"/>
</dbReference>
<dbReference type="HOGENOM" id="CLU_010194_44_4_1"/>
<dbReference type="PANTHER" id="PTHR43157">
    <property type="entry name" value="PHOSPHATIDYLINOSITOL-GLYCAN BIOSYNTHESIS CLASS F PROTEIN-RELATED"/>
    <property type="match status" value="1"/>
</dbReference>
<keyword evidence="3" id="KW-1185">Reference proteome</keyword>
<dbReference type="GO" id="GO:0016491">
    <property type="term" value="F:oxidoreductase activity"/>
    <property type="evidence" value="ECO:0007669"/>
    <property type="project" value="UniProtKB-KW"/>
</dbReference>
<dbReference type="AlphaFoldDB" id="A0A0C3CKZ6"/>
<keyword evidence="1" id="KW-0560">Oxidoreductase</keyword>
<name>A0A0C3CKZ6_HEBCY</name>
<sequence>MQFSFLQFIKEQRTPVPPVVQADLAGKTVIVTGANSGIGFEAAKHFARMNPEKLILACQSRERGEAALKSLSEDTGCRTAELWILNLADFASVKSFADRFDKEGGRLDILVENAAVIPSKTLSLTPDGWESTFQVNNLSNSLLGLRLLPHMIETWKTYNTTPRIVVVSSEVHSWSHLDSEKKVLDAPNPFQVFGRSEEYITPAVLKVRYQDTKLLNVFFARALSDRLSDKRIIVNSVNPGYCLSNIRSSFTGFQAWVDWAMEKALARTSEEGSRQLIWAALGGKDQLDQMRGAYISFARISEASDFVISKEGKAFQDKLWNNLVDELVKVDPKIQEIVDKYITPPVTA</sequence>
<evidence type="ECO:0000313" key="3">
    <source>
        <dbReference type="Proteomes" id="UP000053424"/>
    </source>
</evidence>
<evidence type="ECO:0008006" key="4">
    <source>
        <dbReference type="Google" id="ProtNLM"/>
    </source>
</evidence>
<protein>
    <recommendedName>
        <fullName evidence="4">NAD(P)-binding protein</fullName>
    </recommendedName>
</protein>
<dbReference type="Pfam" id="PF00106">
    <property type="entry name" value="adh_short"/>
    <property type="match status" value="1"/>
</dbReference>
<evidence type="ECO:0000313" key="2">
    <source>
        <dbReference type="EMBL" id="KIM44799.1"/>
    </source>
</evidence>
<proteinExistence type="predicted"/>
<dbReference type="PRINTS" id="PR00081">
    <property type="entry name" value="GDHRDH"/>
</dbReference>
<evidence type="ECO:0000256" key="1">
    <source>
        <dbReference type="ARBA" id="ARBA00023002"/>
    </source>
</evidence>
<organism evidence="2 3">
    <name type="scientific">Hebeloma cylindrosporum</name>
    <dbReference type="NCBI Taxonomy" id="76867"/>
    <lineage>
        <taxon>Eukaryota</taxon>
        <taxon>Fungi</taxon>
        <taxon>Dikarya</taxon>
        <taxon>Basidiomycota</taxon>
        <taxon>Agaricomycotina</taxon>
        <taxon>Agaricomycetes</taxon>
        <taxon>Agaricomycetidae</taxon>
        <taxon>Agaricales</taxon>
        <taxon>Agaricineae</taxon>
        <taxon>Hymenogastraceae</taxon>
        <taxon>Hebeloma</taxon>
    </lineage>
</organism>